<dbReference type="CDD" id="cd00377">
    <property type="entry name" value="ICL_PEPM"/>
    <property type="match status" value="1"/>
</dbReference>
<name>A0A8J3WT21_9ACTN</name>
<gene>
    <name evidence="1" type="primary">prpB</name>
    <name evidence="1" type="ORF">Pta02_30090</name>
</gene>
<dbReference type="Pfam" id="PF13714">
    <property type="entry name" value="PEP_mutase"/>
    <property type="match status" value="1"/>
</dbReference>
<evidence type="ECO:0000313" key="1">
    <source>
        <dbReference type="EMBL" id="GII01001.1"/>
    </source>
</evidence>
<dbReference type="PANTHER" id="PTHR42905">
    <property type="entry name" value="PHOSPHOENOLPYRUVATE CARBOXYLASE"/>
    <property type="match status" value="1"/>
</dbReference>
<dbReference type="Proteomes" id="UP000634476">
    <property type="component" value="Unassembled WGS sequence"/>
</dbReference>
<dbReference type="InterPro" id="IPR015813">
    <property type="entry name" value="Pyrv/PenolPyrv_kinase-like_dom"/>
</dbReference>
<dbReference type="GO" id="GO:0016829">
    <property type="term" value="F:lyase activity"/>
    <property type="evidence" value="ECO:0007669"/>
    <property type="project" value="UniProtKB-KW"/>
</dbReference>
<evidence type="ECO:0000313" key="2">
    <source>
        <dbReference type="Proteomes" id="UP000634476"/>
    </source>
</evidence>
<dbReference type="RefSeq" id="WP_203875392.1">
    <property type="nucleotide sequence ID" value="NZ_BOOK01000020.1"/>
</dbReference>
<accession>A0A8J3WT21</accession>
<dbReference type="InterPro" id="IPR040442">
    <property type="entry name" value="Pyrv_kinase-like_dom_sf"/>
</dbReference>
<reference evidence="1" key="1">
    <citation type="submission" date="2021-01" db="EMBL/GenBank/DDBJ databases">
        <title>Whole genome shotgun sequence of Planobispora takensis NBRC 109077.</title>
        <authorList>
            <person name="Komaki H."/>
            <person name="Tamura T."/>
        </authorList>
    </citation>
    <scope>NUCLEOTIDE SEQUENCE</scope>
    <source>
        <strain evidence="1">NBRC 109077</strain>
    </source>
</reference>
<dbReference type="InterPro" id="IPR039556">
    <property type="entry name" value="ICL/PEPM"/>
</dbReference>
<dbReference type="SUPFAM" id="SSF51621">
    <property type="entry name" value="Phosphoenolpyruvate/pyruvate domain"/>
    <property type="match status" value="1"/>
</dbReference>
<dbReference type="AlphaFoldDB" id="A0A8J3WT21"/>
<proteinExistence type="predicted"/>
<keyword evidence="1" id="KW-0456">Lyase</keyword>
<dbReference type="EMBL" id="BOOK01000020">
    <property type="protein sequence ID" value="GII01001.1"/>
    <property type="molecule type" value="Genomic_DNA"/>
</dbReference>
<dbReference type="Gene3D" id="3.20.20.60">
    <property type="entry name" value="Phosphoenolpyruvate-binding domains"/>
    <property type="match status" value="1"/>
</dbReference>
<sequence length="278" mass="28406">MTTLHDKAVLFDSLHRSGNALVLANAWDVVSARLIEEAGAKAIATTSAGVAWALGAPDGNKLDRDRAIDLIARVASAVEVPVTADIESGFADKPEGVAETVRGVLEAGAVGVNIEDSTDDPSVPLRPVEEQAARLSAAREAADAMNVPLYVNARVDVFIRAVGDPADRLRTALDRAAAYLAAGASGVFVPAVIDPQTVSALVEGVDGPLNVLAGPGAPSIGELSALGVARVSVGSSIAVASYAFARRAAQEVLGAGTYESLASDIGYRDINALLSGRD</sequence>
<dbReference type="PANTHER" id="PTHR42905:SF16">
    <property type="entry name" value="CARBOXYPHOSPHONOENOLPYRUVATE PHOSPHONOMUTASE-LIKE PROTEIN (AFU_ORTHOLOGUE AFUA_5G07230)"/>
    <property type="match status" value="1"/>
</dbReference>
<protein>
    <submittedName>
        <fullName evidence="1">2-methylisocitrate lyase</fullName>
    </submittedName>
</protein>
<organism evidence="1 2">
    <name type="scientific">Planobispora takensis</name>
    <dbReference type="NCBI Taxonomy" id="1367882"/>
    <lineage>
        <taxon>Bacteria</taxon>
        <taxon>Bacillati</taxon>
        <taxon>Actinomycetota</taxon>
        <taxon>Actinomycetes</taxon>
        <taxon>Streptosporangiales</taxon>
        <taxon>Streptosporangiaceae</taxon>
        <taxon>Planobispora</taxon>
    </lineage>
</organism>
<comment type="caution">
    <text evidence="1">The sequence shown here is derived from an EMBL/GenBank/DDBJ whole genome shotgun (WGS) entry which is preliminary data.</text>
</comment>
<keyword evidence="2" id="KW-1185">Reference proteome</keyword>